<proteinExistence type="predicted"/>
<evidence type="ECO:0000313" key="2">
    <source>
        <dbReference type="EMBL" id="KAF6084280.1"/>
    </source>
</evidence>
<dbReference type="Proteomes" id="UP000664940">
    <property type="component" value="Unassembled WGS sequence"/>
</dbReference>
<name>A0A834DI36_9CHIR</name>
<organism evidence="2 3">
    <name type="scientific">Phyllostomus discolor</name>
    <name type="common">pale spear-nosed bat</name>
    <dbReference type="NCBI Taxonomy" id="89673"/>
    <lineage>
        <taxon>Eukaryota</taxon>
        <taxon>Metazoa</taxon>
        <taxon>Chordata</taxon>
        <taxon>Craniata</taxon>
        <taxon>Vertebrata</taxon>
        <taxon>Euteleostomi</taxon>
        <taxon>Mammalia</taxon>
        <taxon>Eutheria</taxon>
        <taxon>Laurasiatheria</taxon>
        <taxon>Chiroptera</taxon>
        <taxon>Yangochiroptera</taxon>
        <taxon>Phyllostomidae</taxon>
        <taxon>Phyllostominae</taxon>
        <taxon>Phyllostomus</taxon>
    </lineage>
</organism>
<reference evidence="2 3" key="1">
    <citation type="journal article" date="2020" name="Nature">
        <title>Six reference-quality genomes reveal evolution of bat adaptations.</title>
        <authorList>
            <person name="Jebb D."/>
            <person name="Huang Z."/>
            <person name="Pippel M."/>
            <person name="Hughes G.M."/>
            <person name="Lavrichenko K."/>
            <person name="Devanna P."/>
            <person name="Winkler S."/>
            <person name="Jermiin L.S."/>
            <person name="Skirmuntt E.C."/>
            <person name="Katzourakis A."/>
            <person name="Burkitt-Gray L."/>
            <person name="Ray D.A."/>
            <person name="Sullivan K.A.M."/>
            <person name="Roscito J.G."/>
            <person name="Kirilenko B.M."/>
            <person name="Davalos L.M."/>
            <person name="Corthals A.P."/>
            <person name="Power M.L."/>
            <person name="Jones G."/>
            <person name="Ransome R.D."/>
            <person name="Dechmann D.K.N."/>
            <person name="Locatelli A.G."/>
            <person name="Puechmaille S.J."/>
            <person name="Fedrigo O."/>
            <person name="Jarvis E.D."/>
            <person name="Hiller M."/>
            <person name="Vernes S.C."/>
            <person name="Myers E.W."/>
            <person name="Teeling E.C."/>
        </authorList>
    </citation>
    <scope>NUCLEOTIDE SEQUENCE [LARGE SCALE GENOMIC DNA]</scope>
    <source>
        <strain evidence="2">Bat1K_MPI-CBG_1</strain>
    </source>
</reference>
<gene>
    <name evidence="2" type="ORF">HJG60_008557</name>
</gene>
<accession>A0A834DI36</accession>
<dbReference type="EMBL" id="JABVXQ010000012">
    <property type="protein sequence ID" value="KAF6084280.1"/>
    <property type="molecule type" value="Genomic_DNA"/>
</dbReference>
<evidence type="ECO:0000256" key="1">
    <source>
        <dbReference type="SAM" id="MobiDB-lite"/>
    </source>
</evidence>
<dbReference type="AlphaFoldDB" id="A0A834DI36"/>
<feature type="region of interest" description="Disordered" evidence="1">
    <location>
        <begin position="56"/>
        <end position="77"/>
    </location>
</feature>
<protein>
    <submittedName>
        <fullName evidence="2">Uncharacterized protein</fullName>
    </submittedName>
</protein>
<sequence length="226" mass="24271">MYVSYQMDPSLNGAGCVRPVLPFQVSGTFTYSPRKHAALEHQRRCFPRARGGLRCGRGQRKLGEQGNRGRGGAHRRQGSDCFWCSCDTVWGDSSFPLPFQDLPAGLIVKSARDRGTRKIAEFNYKCVYGNPTHRGGPETNRGDGGDMAFRAKDAVRRPGLQGGGGPLAGHEGGCSVPGSSPCPPHERGYKLISGDTSCCGQGPAFTFLQGEVEVSLESQRASTAFS</sequence>
<comment type="caution">
    <text evidence="2">The sequence shown here is derived from an EMBL/GenBank/DDBJ whole genome shotgun (WGS) entry which is preliminary data.</text>
</comment>
<evidence type="ECO:0000313" key="3">
    <source>
        <dbReference type="Proteomes" id="UP000664940"/>
    </source>
</evidence>